<protein>
    <recommendedName>
        <fullName evidence="2">Beta-ketoacyl synthase-like N-terminal domain-containing protein</fullName>
    </recommendedName>
</protein>
<dbReference type="Pfam" id="PF00109">
    <property type="entry name" value="ketoacyl-synt"/>
    <property type="match status" value="1"/>
</dbReference>
<dbReference type="InterPro" id="IPR016039">
    <property type="entry name" value="Thiolase-like"/>
</dbReference>
<reference evidence="3" key="1">
    <citation type="submission" date="2020-11" db="EMBL/GenBank/DDBJ databases">
        <authorList>
            <person name="Tran Van P."/>
        </authorList>
    </citation>
    <scope>NUCLEOTIDE SEQUENCE</scope>
</reference>
<gene>
    <name evidence="3" type="ORF">TDIB3V08_LOCUS10286</name>
</gene>
<dbReference type="AlphaFoldDB" id="A0A7R8ZDW5"/>
<dbReference type="SUPFAM" id="SSF53901">
    <property type="entry name" value="Thiolase-like"/>
    <property type="match status" value="1"/>
</dbReference>
<evidence type="ECO:0000256" key="1">
    <source>
        <dbReference type="SAM" id="MobiDB-lite"/>
    </source>
</evidence>
<dbReference type="EMBL" id="OA571690">
    <property type="protein sequence ID" value="CAD7204124.1"/>
    <property type="molecule type" value="Genomic_DNA"/>
</dbReference>
<name>A0A7R8ZDW5_TIMDO</name>
<sequence>MGSILEIDWLSMERSECDPSQLGKERCSELKIVRLPPEGRLSSASSKGHASGSALGEEDISPPEGRLSSANSKGHASGSALGKECRFKRMFPSRTCLRSSRQVYRAFSQNTLVHAGPFTRSTHVSQDTLVHAGPFTRSTHVWSRHVGPCGSFHTVDADNLDVPKFIGRISGHNSFDSAFFGINKKQCDDMNSMIRNVLERSYEAIVDAGLSQEDVSNTRMGVMIGSNISESENTKSALIKPPTLVVIPNCDLGLNRLRHSKCSLLVTFVAGHRSRGSIGRGYVRKGVPATWVLRWAVGWSPGNFSRGGRKAKVPAKGSRGGT</sequence>
<evidence type="ECO:0000259" key="2">
    <source>
        <dbReference type="Pfam" id="PF00109"/>
    </source>
</evidence>
<evidence type="ECO:0000313" key="3">
    <source>
        <dbReference type="EMBL" id="CAD7204124.1"/>
    </source>
</evidence>
<feature type="region of interest" description="Disordered" evidence="1">
    <location>
        <begin position="38"/>
        <end position="79"/>
    </location>
</feature>
<dbReference type="Gene3D" id="3.40.47.10">
    <property type="match status" value="1"/>
</dbReference>
<organism evidence="3">
    <name type="scientific">Timema douglasi</name>
    <name type="common">Walking stick</name>
    <dbReference type="NCBI Taxonomy" id="61478"/>
    <lineage>
        <taxon>Eukaryota</taxon>
        <taxon>Metazoa</taxon>
        <taxon>Ecdysozoa</taxon>
        <taxon>Arthropoda</taxon>
        <taxon>Hexapoda</taxon>
        <taxon>Insecta</taxon>
        <taxon>Pterygota</taxon>
        <taxon>Neoptera</taxon>
        <taxon>Polyneoptera</taxon>
        <taxon>Phasmatodea</taxon>
        <taxon>Timematodea</taxon>
        <taxon>Timematoidea</taxon>
        <taxon>Timematidae</taxon>
        <taxon>Timema</taxon>
    </lineage>
</organism>
<feature type="compositionally biased region" description="Low complexity" evidence="1">
    <location>
        <begin position="42"/>
        <end position="55"/>
    </location>
</feature>
<dbReference type="GO" id="GO:0016746">
    <property type="term" value="F:acyltransferase activity"/>
    <property type="evidence" value="ECO:0007669"/>
    <property type="project" value="InterPro"/>
</dbReference>
<feature type="domain" description="Beta-ketoacyl synthase-like N-terminal" evidence="2">
    <location>
        <begin position="167"/>
        <end position="234"/>
    </location>
</feature>
<dbReference type="InterPro" id="IPR014030">
    <property type="entry name" value="Ketoacyl_synth_N"/>
</dbReference>
<proteinExistence type="predicted"/>
<accession>A0A7R8ZDW5</accession>